<sequence>MAWNISGILQLAKITRILKPFNLLVDQLYAIFRLLERYLAWRHSSAHHLCKEMRSHCIRWKKPTTNPKHGRIFTRHGVWYSVLLKLPYFDLTDNSVVEPMHNIILGLLRHHGTKSFGLKKNEANNHQSDPDDLNHLVQQDDISDVDSDNVNDDSDSIAMSSGEIMRCFVAFEDLSLLDSKLEMNAPCNNWGKDRFQSISSEKNSRSEAYQYVYPPTLDTVGQAKGRKLKAEEWINLFSILLIPTFLLIMKKSSSQHQDLNSKFCNSLHLVSISNHVFQNRITDEDINNLEEHLKIYWQGILRLHPQVSTKHDNHLALHLPQCVSCLGPAPSMLRVGVIEGGYEVEHLKKKVGLFRKEQCIPICGPKSSGTLTPKIVGSKFLWENPLKSPRMVVLI</sequence>
<protein>
    <submittedName>
        <fullName evidence="1">Uncharacterized protein</fullName>
    </submittedName>
</protein>
<accession>A0A0L6U5N2</accession>
<reference evidence="1 2" key="1">
    <citation type="submission" date="2015-08" db="EMBL/GenBank/DDBJ databases">
        <title>Next Generation Sequencing and Analysis of the Genome of Puccinia sorghi L Schw, the Causal Agent of Maize Common Rust.</title>
        <authorList>
            <person name="Rochi L."/>
            <person name="Burguener G."/>
            <person name="Darino M."/>
            <person name="Turjanski A."/>
            <person name="Kreff E."/>
            <person name="Dieguez M.J."/>
            <person name="Sacco F."/>
        </authorList>
    </citation>
    <scope>NUCLEOTIDE SEQUENCE [LARGE SCALE GENOMIC DNA]</scope>
    <source>
        <strain evidence="1 2">RO10H11247</strain>
    </source>
</reference>
<dbReference type="AlphaFoldDB" id="A0A0L6U5N2"/>
<evidence type="ECO:0000313" key="2">
    <source>
        <dbReference type="Proteomes" id="UP000037035"/>
    </source>
</evidence>
<dbReference type="VEuPathDB" id="FungiDB:VP01_982g7"/>
<organism evidence="1 2">
    <name type="scientific">Puccinia sorghi</name>
    <dbReference type="NCBI Taxonomy" id="27349"/>
    <lineage>
        <taxon>Eukaryota</taxon>
        <taxon>Fungi</taxon>
        <taxon>Dikarya</taxon>
        <taxon>Basidiomycota</taxon>
        <taxon>Pucciniomycotina</taxon>
        <taxon>Pucciniomycetes</taxon>
        <taxon>Pucciniales</taxon>
        <taxon>Pucciniaceae</taxon>
        <taxon>Puccinia</taxon>
    </lineage>
</organism>
<proteinExistence type="predicted"/>
<evidence type="ECO:0000313" key="1">
    <source>
        <dbReference type="EMBL" id="KNZ43829.1"/>
    </source>
</evidence>
<name>A0A0L6U5N2_9BASI</name>
<gene>
    <name evidence="1" type="ORF">VP01_982g7</name>
</gene>
<dbReference type="EMBL" id="LAVV01015525">
    <property type="protein sequence ID" value="KNZ43829.1"/>
    <property type="molecule type" value="Genomic_DNA"/>
</dbReference>
<comment type="caution">
    <text evidence="1">The sequence shown here is derived from an EMBL/GenBank/DDBJ whole genome shotgun (WGS) entry which is preliminary data.</text>
</comment>
<dbReference type="Proteomes" id="UP000037035">
    <property type="component" value="Unassembled WGS sequence"/>
</dbReference>
<keyword evidence="2" id="KW-1185">Reference proteome</keyword>
<dbReference type="OrthoDB" id="3269001at2759"/>